<gene>
    <name evidence="4" type="ORF">Zmor_021087</name>
</gene>
<keyword evidence="1" id="KW-0813">Transport</keyword>
<dbReference type="Pfam" id="PF12624">
    <property type="entry name" value="VPS13_N"/>
    <property type="match status" value="1"/>
</dbReference>
<dbReference type="PANTHER" id="PTHR12517:SF0">
    <property type="entry name" value="INTERMEMBRANE LIPID TRANSFER PROTEIN VPS13B"/>
    <property type="match status" value="1"/>
</dbReference>
<evidence type="ECO:0000256" key="2">
    <source>
        <dbReference type="SAM" id="MobiDB-lite"/>
    </source>
</evidence>
<keyword evidence="5" id="KW-1185">Reference proteome</keyword>
<feature type="domain" description="Chorein N-terminal" evidence="3">
    <location>
        <begin position="4"/>
        <end position="238"/>
    </location>
</feature>
<evidence type="ECO:0000259" key="3">
    <source>
        <dbReference type="Pfam" id="PF12624"/>
    </source>
</evidence>
<feature type="region of interest" description="Disordered" evidence="2">
    <location>
        <begin position="1700"/>
        <end position="1721"/>
    </location>
</feature>
<evidence type="ECO:0000313" key="5">
    <source>
        <dbReference type="Proteomes" id="UP001168821"/>
    </source>
</evidence>
<feature type="region of interest" description="Disordered" evidence="2">
    <location>
        <begin position="1189"/>
        <end position="1208"/>
    </location>
</feature>
<reference evidence="4" key="1">
    <citation type="journal article" date="2023" name="G3 (Bethesda)">
        <title>Whole genome assemblies of Zophobas morio and Tenebrio molitor.</title>
        <authorList>
            <person name="Kaur S."/>
            <person name="Stinson S.A."/>
            <person name="diCenzo G.C."/>
        </authorList>
    </citation>
    <scope>NUCLEOTIDE SEQUENCE</scope>
    <source>
        <strain evidence="4">QUZm001</strain>
    </source>
</reference>
<comment type="caution">
    <text evidence="4">The sequence shown here is derived from an EMBL/GenBank/DDBJ whole genome shotgun (WGS) entry which is preliminary data.</text>
</comment>
<feature type="compositionally biased region" description="Polar residues" evidence="2">
    <location>
        <begin position="1189"/>
        <end position="1201"/>
    </location>
</feature>
<evidence type="ECO:0000256" key="1">
    <source>
        <dbReference type="ARBA" id="ARBA00022448"/>
    </source>
</evidence>
<accession>A0AA38I543</accession>
<dbReference type="InterPro" id="IPR039782">
    <property type="entry name" value="VPS13B"/>
</dbReference>
<dbReference type="InterPro" id="IPR026854">
    <property type="entry name" value="VPS13_N"/>
</dbReference>
<feature type="region of interest" description="Disordered" evidence="2">
    <location>
        <begin position="100"/>
        <end position="122"/>
    </location>
</feature>
<dbReference type="PANTHER" id="PTHR12517">
    <property type="entry name" value="VACUOLAR PROTEIN SORTING-ASSOCIATED PROTEIN 13B"/>
    <property type="match status" value="1"/>
</dbReference>
<name>A0AA38I543_9CUCU</name>
<proteinExistence type="predicted"/>
<dbReference type="EMBL" id="JALNTZ010000006">
    <property type="protein sequence ID" value="KAJ3649337.1"/>
    <property type="molecule type" value="Genomic_DNA"/>
</dbReference>
<sequence>MFKLESYIAPILLSYVDKYIKNFRLEDSQVSLWGGDASFHNLDLRLEVLEQELQSPFSFISGHIRELLIHVPWTKLTSEPITITINTIECVLKLKDGNDGVASDASPSKDKHKKNTSSRHEVEAPPNYVQLLINKIVSNIKIICNNLILKYVEEDIVLSMNVKHLKVESCNEKWESAYSDISPTHVIMRKVIGVNDLTVCLDKRNASGKIDFYQEPMLYRCSMTMHLLRTYNSSTSNKTSLTRLDIYCNSMEFSMTEQQVPMFLRLLVLLSALQQKQLKSSIDIQDNSSASQENKENGNSTETWTGWAWSYVSSVLPTQWDENLDNRQFLNQSGHIIQIGFYVDSASLTFKVSETSPDKGYYTQKKIRYYPLLSLQLQGIYSEMISIGRKWSNLTFGISEILLQPEGSCSCAYPESLDSSYPYLAIGSQTSSHKSNSLFDAEAVENNGQGQYRNYNTNWDFHMFTNTDAVLLERTPAFACDYVYQMELPEDTSSDILSELGSNLEYSNMAEKGSVRFYVGPLKFRVCSGFCHRTSTLQVAASNYDYPPYYIPKSEPLLHELLPPSEEDFDALNEFIPTKTIQFMIFEPVVELQFMDHPFFEPTKAGLFKKNKKHTSTSLPNIQLQKLPKVTIECKLIEITMFNPMYLNRLVHTTCQLPDPPKKMFDACFSKVDVNVVGLCSRLFLKPNNQTTLVVPFNLVYQSKSILSPQYWVNHDVMHSEVNFHSESLTFNCTKAKLIVVSHLISNILKQDMNGLKSLRYTSLLYDACKDYAMPYLELYVEGVRFKKVCTNSTVSIDVALESIKAFIFESNESISSKQTSVPSNIQQVLFFSGPEPKSGKKATSSFSEDLPLFMATIQYPLKPDLQAHPSLVIFNLQEINVCVDPLVCKWLLYHPLKIGLHRSEERHHFKSLSYTEIYGSVSETPRRSSFQIESVHSSSDRDIVYTSHQKLPKIEEEEQQVDLQEKIYDFLKTWHPVWKSMLLSGHISQCIIYFPMASISAVGSQGVEEAIKEALNKQLVPNVMVITLPFANIHSAQKQNVVKYLKTLPVKLPETMWNLDRSSFPWTMSVSDLTCYSMEHGKEIAFLKTVGISATVGLSTKSNDSKTSADFQPPVDSNPIGSLGVYVHIDVTPIIISVSETQMCLLASLIYGLSEFFNSLTPKKSEIPKFVDSVPTLVTVASPSLSPTAKDNTLDNTSGTIPADPADASMNTENVKLTSWIQWTITKFSIELLSHDANSNLKLVIDIEDIVSSLDYQSVYLKMRSKIGSISIQHYKRSSEKHKWQRGPFSGVVMRLREDVPLEKRPEESGFIGITITRASSQHTHNLWGALQKSSKQEKRTTHQISTSRFITEIVVSVQPIDVVISFKTLLGFYSIVAPFVDGVSDNQADVATRKKSAFTNQALPLAYLECHEIRVILPAAELSGSGNNHDVFVIQVEKISLSPSVVNPICRTPVRPDIYRQAAQARVLTIPGSELEDRQYQLDVCGMAVSTTTWRDLDQVLNMRGNLVRGISENPALEWNNLKQGKLSIVPILNLKQVVEKLDISVVAAPVMVYKSDIIICSSSFEINFVSDIAIFLSLDQLKLASALLNEMSVPLSSELTCNRLEITYPYTRFDIFKDDLETELTEFYKDSGIDTSEIRSVLSSKSQVQPTKEVQKSPSPSQSFCEVPLEILFTAGKISCCLYQFCVTPTIQGVRRSKRGAQVAEEEDRNYEASEEESVDEAIKSHKKYIPLIYFFVSQPNVYSSTQQFASSTHLSCFDFGIKLSDPKCSPISSIPTVQDFSVDLINTRSGNPDHVTGIPPAFLTMKCTKEHSKNTTFYVELSRPTKIVFSLAKITALLTLKNKLVENFPIVWKDSVSVEKEVEKTSLFRSVKESLRGVDMIQFKTDQLVVVVETEHNLSASLVINRTKNRVFFSDRPEKIHSFLTFECLTVSVTNDSVKRLLLNPWTVTVEFSAFLESWQSNESEPQVHVAVDSDCLMMDVSPEQIVCVDKIVKEMVDLASYFASGSLEEEDYVKVIVPEKDQHYKDDLRAGAFQFIEASNANSEELPLPYQVMFWNYKEMAAMAWRYPQPRALTKVRIFPVPLEMSMDLEPCQVTCNLQYWSDYHCAYISYASFNLSETEVCYLNLPKTEPQRAVAYIWRVVLTTLDNKGKKINRNLISPRALAACMRIDSYFNKSIVPNLTVVVYVSKLEMSLINTFNKKASVVLPGCLQQFSSDQSIPDTHCFFKLTLSNLKVHAASWDLKMLFADLSCVTKCTVLDYTYLSEQTLLDQFSFKLEANLAKKLSCSFVSTPIRVIFGPTVAHTLTLNAQLWHQNVKSLDNEEVDFVVFTRYVVCNDTNINLRFGQINTDEDILLPSRCFNLYCWRSPKCKRKLKVAFEERGWLWSKPFRIDEEGTRLIPISVENSLNVIVTVKALSTSQKQIVIAGQFVIANMLLEHFEFKIVPESKDDKEMKKAPVHVLGGKTITPSMFIDHRTNYYFRLRFFGLESAWTGDIPLREHTKGAQPWLVKVPLQERGQFLSIWCRIVVQDCQKGKRILAMLWPLFMVKSNLPITSNIHIETPTLNVHLESTVKGKGELQQLYCPGTIDHSHQLTFKLHDGTSISDPYIPLNYSLVDQQKFFKKAEKENVDEILESLRSCDVSQWPYFGEDLENVEWIVDEQPQTTIQVRYQNACPYSSALSVELVPWCLMVNTFGCSMSVFMNGAELCKIPQYGVVAPPKLDDNFHLGIDTGGGWSYSPPLQLSTSDWSQTFYMPKISGTLPLEGTIKTVIKSGSNVAMVSITSVQQDQIRLLKLTSSHVFSNYMTNQIQVVCLAVPESDKIFDLPPSLDRLSFSVAPQLDKTNSGISIIRWFVLDADNCDANTNYVLYMSFCFQHEFGWSCPVRVDDGVARRSLTVRSSGKKSVPLVLTSQERKGQVFLSLFHDDCPQILIENKSSVNLRCAQSLRENGGWAPESKHFKWVAEVEHGTSIYYTMPFVSEKFPELPQTCFSERIVFAVEPKDEDHFEWSSAVSILNDSEQFVKVPKFGDVRVVVKVTTYTTLLTIESVSEVEINAIDIRGRLSRHELETVLGKNSQTENRHSIDINLDNFSNSAVKVRDGSKSLLYKSMFIPTIPMQKGWELIEIFSYVKSFSVIFLADYNDDLEKSGVASFTFDDIGVEIQQEEDFKLSLCILDLQFDNELYSKESFDFPVVLISQETKPRSTTNLLERSAKELIRNVKDDTLLMMDLVAETWLDDLRKKRVTGVKDVKIKLNPLSIYVEDLYINKLIEYFTHLIPLKLALLPQHNPKTTASKTVSVRVPEVVFWDSLVLAKPISLKNITVEPLSLLLSVHSSLKLYIALDQSPLQFGRFERRRLMTTPYRLGHAMTMHYLSGAIFGAGWVVSSLELLGSPSGLARAMGTGLRDFINLPYRGLIQGPWAFLTGVTHGSASLMKHVTAGTLQSVTKLASSVARNLDRLTLDEEHLKRTEEQRRLKPQGVAQGFMLGLTGLGISLLGAVGGIAHHPLQSIMADGASPRSLAAGVGLGLVGVITKPLSGAAELVALTGQGLLQGAGWNPLPQPRVDVIQSLNLIDSNSAVKYEWKLLNSISYKNVLFAIEATTFSDMDFKGVALILTSNALIVVNIDDDVVKRIISLAQIQVVVNEHDPTHLCFKIMKKSEEESVVEMDPACRARVADYVRSTASLLQLPGETVREHSEINSHLHEDSTEQINCYVNPQNRNYFVCLLSLAKQMNSNFSFSVL</sequence>
<protein>
    <recommendedName>
        <fullName evidence="3">Chorein N-terminal domain-containing protein</fullName>
    </recommendedName>
</protein>
<feature type="compositionally biased region" description="Acidic residues" evidence="2">
    <location>
        <begin position="1707"/>
        <end position="1721"/>
    </location>
</feature>
<evidence type="ECO:0000313" key="4">
    <source>
        <dbReference type="EMBL" id="KAJ3649337.1"/>
    </source>
</evidence>
<organism evidence="4 5">
    <name type="scientific">Zophobas morio</name>
    <dbReference type="NCBI Taxonomy" id="2755281"/>
    <lineage>
        <taxon>Eukaryota</taxon>
        <taxon>Metazoa</taxon>
        <taxon>Ecdysozoa</taxon>
        <taxon>Arthropoda</taxon>
        <taxon>Hexapoda</taxon>
        <taxon>Insecta</taxon>
        <taxon>Pterygota</taxon>
        <taxon>Neoptera</taxon>
        <taxon>Endopterygota</taxon>
        <taxon>Coleoptera</taxon>
        <taxon>Polyphaga</taxon>
        <taxon>Cucujiformia</taxon>
        <taxon>Tenebrionidae</taxon>
        <taxon>Zophobas</taxon>
    </lineage>
</organism>
<dbReference type="Proteomes" id="UP001168821">
    <property type="component" value="Unassembled WGS sequence"/>
</dbReference>